<reference evidence="2 3" key="1">
    <citation type="submission" date="2019-01" db="EMBL/GenBank/DDBJ databases">
        <authorList>
            <person name="Chen W.-M."/>
        </authorList>
    </citation>
    <scope>NUCLEOTIDE SEQUENCE [LARGE SCALE GENOMIC DNA]</scope>
    <source>
        <strain evidence="2 3">FSY-15</strain>
    </source>
</reference>
<comment type="caution">
    <text evidence="2">The sequence shown here is derived from an EMBL/GenBank/DDBJ whole genome shotgun (WGS) entry which is preliminary data.</text>
</comment>
<proteinExistence type="predicted"/>
<feature type="chain" id="PRO_5019431903" description="DUF6089 domain-containing protein" evidence="1">
    <location>
        <begin position="22"/>
        <end position="320"/>
    </location>
</feature>
<dbReference type="EMBL" id="SACY01000003">
    <property type="protein sequence ID" value="RVU24841.1"/>
    <property type="molecule type" value="Genomic_DNA"/>
</dbReference>
<protein>
    <recommendedName>
        <fullName evidence="4">DUF6089 domain-containing protein</fullName>
    </recommendedName>
</protein>
<evidence type="ECO:0000313" key="2">
    <source>
        <dbReference type="EMBL" id="RVU24841.1"/>
    </source>
</evidence>
<dbReference type="Proteomes" id="UP000282832">
    <property type="component" value="Unassembled WGS sequence"/>
</dbReference>
<evidence type="ECO:0000256" key="1">
    <source>
        <dbReference type="SAM" id="SignalP"/>
    </source>
</evidence>
<gene>
    <name evidence="2" type="ORF">EOJ36_07480</name>
</gene>
<dbReference type="OrthoDB" id="654178at2"/>
<keyword evidence="3" id="KW-1185">Reference proteome</keyword>
<name>A0A437PRH1_9BACT</name>
<dbReference type="AlphaFoldDB" id="A0A437PRH1"/>
<dbReference type="RefSeq" id="WP_127803934.1">
    <property type="nucleotide sequence ID" value="NZ_SACY01000003.1"/>
</dbReference>
<accession>A0A437PRH1</accession>
<keyword evidence="1" id="KW-0732">Signal</keyword>
<sequence length="320" mass="35990">MRISKAKILAFFILIAGNINAQSPFWFLGQRKKEPYEAIKYVPYATISFGAGSSNYFGELVPNTIFSSNSLLSTRWNLGLTYTKHFHKRFSYKASLSYIRIAGDDNYYNLKTGDEGTYFAANFARNLHFRNDLKELALSGIYELKRQTPYRMKRPDVSPYVFAGFAILLSEPQARGMTTNPSTAANWVSLRNIAGYSFSQKGTEGVSYSPFTYAIPLGFGIRYKLDKYIDLGFEVTYRFVFSDYLDDVSDERNTIDAPINDFTIRSGEKIAANTLKALPTSFTPTTDLVTSSGKDSYFTTQIQLILHFGNAAGKSQAGSW</sequence>
<organism evidence="2 3">
    <name type="scientific">Sandaracinomonas limnophila</name>
    <dbReference type="NCBI Taxonomy" id="1862386"/>
    <lineage>
        <taxon>Bacteria</taxon>
        <taxon>Pseudomonadati</taxon>
        <taxon>Bacteroidota</taxon>
        <taxon>Cytophagia</taxon>
        <taxon>Cytophagales</taxon>
        <taxon>Flectobacillaceae</taxon>
        <taxon>Sandaracinomonas</taxon>
    </lineage>
</organism>
<evidence type="ECO:0008006" key="4">
    <source>
        <dbReference type="Google" id="ProtNLM"/>
    </source>
</evidence>
<feature type="signal peptide" evidence="1">
    <location>
        <begin position="1"/>
        <end position="21"/>
    </location>
</feature>
<evidence type="ECO:0000313" key="3">
    <source>
        <dbReference type="Proteomes" id="UP000282832"/>
    </source>
</evidence>